<dbReference type="Gene3D" id="3.20.20.450">
    <property type="entry name" value="EAL domain"/>
    <property type="match status" value="1"/>
</dbReference>
<evidence type="ECO:0008006" key="5">
    <source>
        <dbReference type="Google" id="ProtNLM"/>
    </source>
</evidence>
<feature type="domain" description="HDOD" evidence="2">
    <location>
        <begin position="202"/>
        <end position="392"/>
    </location>
</feature>
<evidence type="ECO:0000313" key="4">
    <source>
        <dbReference type="Proteomes" id="UP000030403"/>
    </source>
</evidence>
<dbReference type="PROSITE" id="PS51833">
    <property type="entry name" value="HDOD"/>
    <property type="match status" value="1"/>
</dbReference>
<organism evidence="3 4">
    <name type="scientific">Pontibacillus marinus BH030004 = DSM 16465</name>
    <dbReference type="NCBI Taxonomy" id="1385511"/>
    <lineage>
        <taxon>Bacteria</taxon>
        <taxon>Bacillati</taxon>
        <taxon>Bacillota</taxon>
        <taxon>Bacilli</taxon>
        <taxon>Bacillales</taxon>
        <taxon>Bacillaceae</taxon>
        <taxon>Pontibacillus</taxon>
    </lineage>
</organism>
<dbReference type="Gene3D" id="1.10.3210.10">
    <property type="entry name" value="Hypothetical protein af1432"/>
    <property type="match status" value="1"/>
</dbReference>
<dbReference type="SUPFAM" id="SSF141868">
    <property type="entry name" value="EAL domain-like"/>
    <property type="match status" value="1"/>
</dbReference>
<dbReference type="PROSITE" id="PS50883">
    <property type="entry name" value="EAL"/>
    <property type="match status" value="1"/>
</dbReference>
<dbReference type="eggNOG" id="COG3434">
    <property type="taxonomic scope" value="Bacteria"/>
</dbReference>
<dbReference type="RefSeq" id="WP_027446672.1">
    <property type="nucleotide sequence ID" value="NZ_AULJ01000038.1"/>
</dbReference>
<name>A0A0A5G582_9BACI</name>
<dbReference type="AlphaFoldDB" id="A0A0A5G582"/>
<reference evidence="3 4" key="1">
    <citation type="submission" date="2013-08" db="EMBL/GenBank/DDBJ databases">
        <authorList>
            <person name="Huang J."/>
            <person name="Wang G."/>
        </authorList>
    </citation>
    <scope>NUCLEOTIDE SEQUENCE [LARGE SCALE GENOMIC DNA]</scope>
    <source>
        <strain evidence="3 4">BH030004</strain>
    </source>
</reference>
<dbReference type="Pfam" id="PF08668">
    <property type="entry name" value="HDOD"/>
    <property type="match status" value="1"/>
</dbReference>
<comment type="caution">
    <text evidence="3">The sequence shown here is derived from an EMBL/GenBank/DDBJ whole genome shotgun (WGS) entry which is preliminary data.</text>
</comment>
<keyword evidence="4" id="KW-1185">Reference proteome</keyword>
<feature type="domain" description="EAL" evidence="1">
    <location>
        <begin position="1"/>
        <end position="208"/>
    </location>
</feature>
<sequence length="419" mass="48913">MEVYVARQPILNNKCEVFAYELLYRGSKENNFFPQIDGDKATADVVFNSYFNIGLEQISEGKSVFVNFTENLLKSELPLCFPPDTLVIEVLENIEPTKEVIQICRMLKKRGFRIALDDYILNEDCPYTYELLQYADIIKVDIQATSDELQRKMFEKLESYELEWLAEKVETYEEYQSCVQKGFTYFQGYFFSKPVILTSYDVSIYPFHHLELIKELSQEEPNIKKVAQKVEMDVALSFKLLQLINSASYRRIEPIKSIEQAIVLLGLKEVKKWAYVLTLRELKFQNNKVPSEVIKLSFMRAKMGELIASQLGRKQESSSYFLTGMLSCIDTFMQRPLDDILKDLPLHEEIKDAIKGESNSYRAVLELCQLVEKGKWDEIEMKSHELGVSIEDVFQYYKDSLEWTQTIMETFYKKGQSVK</sequence>
<dbReference type="InterPro" id="IPR035919">
    <property type="entry name" value="EAL_sf"/>
</dbReference>
<dbReference type="InterPro" id="IPR013976">
    <property type="entry name" value="HDOD"/>
</dbReference>
<dbReference type="InterPro" id="IPR052340">
    <property type="entry name" value="RNase_Y/CdgJ"/>
</dbReference>
<dbReference type="EMBL" id="AVPF01000020">
    <property type="protein sequence ID" value="KGX88286.1"/>
    <property type="molecule type" value="Genomic_DNA"/>
</dbReference>
<proteinExistence type="predicted"/>
<dbReference type="SUPFAM" id="SSF109604">
    <property type="entry name" value="HD-domain/PDEase-like"/>
    <property type="match status" value="1"/>
</dbReference>
<dbReference type="STRING" id="1385511.GCA_000425225_03032"/>
<dbReference type="PANTHER" id="PTHR33525:SF4">
    <property type="entry name" value="CYCLIC DI-GMP PHOSPHODIESTERASE CDGJ"/>
    <property type="match status" value="1"/>
</dbReference>
<dbReference type="InterPro" id="IPR001633">
    <property type="entry name" value="EAL_dom"/>
</dbReference>
<evidence type="ECO:0000313" key="3">
    <source>
        <dbReference type="EMBL" id="KGX88286.1"/>
    </source>
</evidence>
<dbReference type="InterPro" id="IPR014408">
    <property type="entry name" value="dGMP_Pdiesterase_EAL/HD-GYP"/>
</dbReference>
<dbReference type="PANTHER" id="PTHR33525">
    <property type="match status" value="1"/>
</dbReference>
<dbReference type="Proteomes" id="UP000030403">
    <property type="component" value="Unassembled WGS sequence"/>
</dbReference>
<evidence type="ECO:0000259" key="1">
    <source>
        <dbReference type="PROSITE" id="PS50883"/>
    </source>
</evidence>
<protein>
    <recommendedName>
        <fullName evidence="5">HDOD domain-containing protein</fullName>
    </recommendedName>
</protein>
<gene>
    <name evidence="3" type="ORF">N783_08495</name>
</gene>
<dbReference type="PIRSF" id="PIRSF003180">
    <property type="entry name" value="DiGMPpdiest_YuxH"/>
    <property type="match status" value="1"/>
</dbReference>
<dbReference type="Pfam" id="PF00563">
    <property type="entry name" value="EAL"/>
    <property type="match status" value="1"/>
</dbReference>
<dbReference type="SMART" id="SM00052">
    <property type="entry name" value="EAL"/>
    <property type="match status" value="1"/>
</dbReference>
<evidence type="ECO:0000259" key="2">
    <source>
        <dbReference type="PROSITE" id="PS51833"/>
    </source>
</evidence>
<accession>A0A0A5G582</accession>